<evidence type="ECO:0000256" key="1">
    <source>
        <dbReference type="ARBA" id="ARBA00004123"/>
    </source>
</evidence>
<dbReference type="InterPro" id="IPR001965">
    <property type="entry name" value="Znf_PHD"/>
</dbReference>
<gene>
    <name evidence="9" type="ORF">N7494_011664</name>
</gene>
<feature type="region of interest" description="Disordered" evidence="7">
    <location>
        <begin position="323"/>
        <end position="346"/>
    </location>
</feature>
<dbReference type="PROSITE" id="PS01359">
    <property type="entry name" value="ZF_PHD_1"/>
    <property type="match status" value="1"/>
</dbReference>
<dbReference type="PANTHER" id="PTHR12628:SF10">
    <property type="entry name" value="HOMEOBOX DOMAIN-CONTAINING PROTEIN"/>
    <property type="match status" value="1"/>
</dbReference>
<feature type="domain" description="PHD-type" evidence="8">
    <location>
        <begin position="53"/>
        <end position="109"/>
    </location>
</feature>
<dbReference type="GO" id="GO:0005634">
    <property type="term" value="C:nucleus"/>
    <property type="evidence" value="ECO:0007669"/>
    <property type="project" value="UniProtKB-SubCell"/>
</dbReference>
<feature type="region of interest" description="Disordered" evidence="7">
    <location>
        <begin position="1"/>
        <end position="28"/>
    </location>
</feature>
<evidence type="ECO:0000256" key="4">
    <source>
        <dbReference type="ARBA" id="ARBA00022833"/>
    </source>
</evidence>
<dbReference type="SUPFAM" id="SSF57903">
    <property type="entry name" value="FYVE/PHD zinc finger"/>
    <property type="match status" value="1"/>
</dbReference>
<evidence type="ECO:0000313" key="9">
    <source>
        <dbReference type="EMBL" id="KAJ5525014.1"/>
    </source>
</evidence>
<feature type="compositionally biased region" description="Low complexity" evidence="7">
    <location>
        <begin position="330"/>
        <end position="339"/>
    </location>
</feature>
<comment type="subcellular location">
    <subcellularLocation>
        <location evidence="1">Nucleus</location>
    </subcellularLocation>
</comment>
<sequence length="414" mass="46391">MPAIKREMSHPGVTNVPETRTSRSGRALKAPAMYDPATAASRKGKRATKKEANITCFKCHRGSSPSNNMIVFCDGCNETWHQKCHDPIIDDHVVQVADAEWRCHKCKPAQEPVMVPQKGNAPAPQKEKVPAPLKGKASAPQKEKAPAPQKRKASNLPKETAPASQKRMRKPFAHPRLGRAGAPPRFCKGEEYSIDARRAYLSQLSHAELVELAVNVSIENSHVAMFPRDMGNYFDANYKFPTQHHLATPAASNKRRLEDLEEPKEATNAAKRARTMPPPCHQICYGTARKTERNHKRVLTTTTIPKTLQDRIDQRLREDELHREWSMAQESVSSSTTKSTKSERSEASLAGIQDHRQYPAAGNGFSLPSQPEDLDILQEAEDCPTFSYSYDAARKNIKCIREMLRNTVDDDRIL</sequence>
<dbReference type="AlphaFoldDB" id="A0AAD6CMR5"/>
<dbReference type="EMBL" id="JAQIZZ010000008">
    <property type="protein sequence ID" value="KAJ5525014.1"/>
    <property type="molecule type" value="Genomic_DNA"/>
</dbReference>
<dbReference type="PROSITE" id="PS50016">
    <property type="entry name" value="ZF_PHD_2"/>
    <property type="match status" value="1"/>
</dbReference>
<evidence type="ECO:0000256" key="3">
    <source>
        <dbReference type="ARBA" id="ARBA00022771"/>
    </source>
</evidence>
<keyword evidence="4" id="KW-0862">Zinc</keyword>
<evidence type="ECO:0000256" key="5">
    <source>
        <dbReference type="ARBA" id="ARBA00023242"/>
    </source>
</evidence>
<keyword evidence="10" id="KW-1185">Reference proteome</keyword>
<evidence type="ECO:0000256" key="2">
    <source>
        <dbReference type="ARBA" id="ARBA00022723"/>
    </source>
</evidence>
<dbReference type="GO" id="GO:0008270">
    <property type="term" value="F:zinc ion binding"/>
    <property type="evidence" value="ECO:0007669"/>
    <property type="project" value="UniProtKB-KW"/>
</dbReference>
<reference evidence="9 10" key="1">
    <citation type="journal article" date="2023" name="IMA Fungus">
        <title>Comparative genomic study of the Penicillium genus elucidates a diverse pangenome and 15 lateral gene transfer events.</title>
        <authorList>
            <person name="Petersen C."/>
            <person name="Sorensen T."/>
            <person name="Nielsen M.R."/>
            <person name="Sondergaard T.E."/>
            <person name="Sorensen J.L."/>
            <person name="Fitzpatrick D.A."/>
            <person name="Frisvad J.C."/>
            <person name="Nielsen K.L."/>
        </authorList>
    </citation>
    <scope>NUCLEOTIDE SEQUENCE [LARGE SCALE GENOMIC DNA]</scope>
    <source>
        <strain evidence="9 10">IBT 35679</strain>
    </source>
</reference>
<dbReference type="GO" id="GO:0045814">
    <property type="term" value="P:negative regulation of gene expression, epigenetic"/>
    <property type="evidence" value="ECO:0007669"/>
    <property type="project" value="TreeGrafter"/>
</dbReference>
<name>A0AAD6CMR5_9EURO</name>
<organism evidence="9 10">
    <name type="scientific">Penicillium frequentans</name>
    <dbReference type="NCBI Taxonomy" id="3151616"/>
    <lineage>
        <taxon>Eukaryota</taxon>
        <taxon>Fungi</taxon>
        <taxon>Dikarya</taxon>
        <taxon>Ascomycota</taxon>
        <taxon>Pezizomycotina</taxon>
        <taxon>Eurotiomycetes</taxon>
        <taxon>Eurotiomycetidae</taxon>
        <taxon>Eurotiales</taxon>
        <taxon>Aspergillaceae</taxon>
        <taxon>Penicillium</taxon>
    </lineage>
</organism>
<evidence type="ECO:0000259" key="8">
    <source>
        <dbReference type="PROSITE" id="PS50016"/>
    </source>
</evidence>
<dbReference type="InterPro" id="IPR013083">
    <property type="entry name" value="Znf_RING/FYVE/PHD"/>
</dbReference>
<keyword evidence="2" id="KW-0479">Metal-binding</keyword>
<feature type="compositionally biased region" description="Basic residues" evidence="7">
    <location>
        <begin position="166"/>
        <end position="177"/>
    </location>
</feature>
<protein>
    <recommendedName>
        <fullName evidence="8">PHD-type domain-containing protein</fullName>
    </recommendedName>
</protein>
<dbReference type="Gene3D" id="3.30.40.10">
    <property type="entry name" value="Zinc/RING finger domain, C3HC4 (zinc finger)"/>
    <property type="match status" value="1"/>
</dbReference>
<dbReference type="SMART" id="SM00249">
    <property type="entry name" value="PHD"/>
    <property type="match status" value="1"/>
</dbReference>
<dbReference type="PANTHER" id="PTHR12628">
    <property type="entry name" value="POLYCOMB-LIKE TRANSCRIPTION FACTOR"/>
    <property type="match status" value="1"/>
</dbReference>
<evidence type="ECO:0000313" key="10">
    <source>
        <dbReference type="Proteomes" id="UP001220324"/>
    </source>
</evidence>
<evidence type="ECO:0000256" key="6">
    <source>
        <dbReference type="PROSITE-ProRule" id="PRU00146"/>
    </source>
</evidence>
<keyword evidence="5" id="KW-0539">Nucleus</keyword>
<dbReference type="GO" id="GO:0003682">
    <property type="term" value="F:chromatin binding"/>
    <property type="evidence" value="ECO:0007669"/>
    <property type="project" value="TreeGrafter"/>
</dbReference>
<dbReference type="CDD" id="cd15502">
    <property type="entry name" value="PHD_Phf1p_Phf2p_like"/>
    <property type="match status" value="1"/>
</dbReference>
<dbReference type="InterPro" id="IPR019786">
    <property type="entry name" value="Zinc_finger_PHD-type_CS"/>
</dbReference>
<proteinExistence type="predicted"/>
<dbReference type="Proteomes" id="UP001220324">
    <property type="component" value="Unassembled WGS sequence"/>
</dbReference>
<dbReference type="Pfam" id="PF00628">
    <property type="entry name" value="PHD"/>
    <property type="match status" value="1"/>
</dbReference>
<comment type="caution">
    <text evidence="9">The sequence shown here is derived from an EMBL/GenBank/DDBJ whole genome shotgun (WGS) entry which is preliminary data.</text>
</comment>
<dbReference type="InterPro" id="IPR019787">
    <property type="entry name" value="Znf_PHD-finger"/>
</dbReference>
<keyword evidence="3 6" id="KW-0863">Zinc-finger</keyword>
<evidence type="ECO:0000256" key="7">
    <source>
        <dbReference type="SAM" id="MobiDB-lite"/>
    </source>
</evidence>
<accession>A0AAD6CMR5</accession>
<feature type="region of interest" description="Disordered" evidence="7">
    <location>
        <begin position="113"/>
        <end position="184"/>
    </location>
</feature>
<dbReference type="InterPro" id="IPR011011">
    <property type="entry name" value="Znf_FYVE_PHD"/>
</dbReference>
<dbReference type="GO" id="GO:0003677">
    <property type="term" value="F:DNA binding"/>
    <property type="evidence" value="ECO:0007669"/>
    <property type="project" value="TreeGrafter"/>
</dbReference>